<sequence length="162" mass="19291">MPFIESEYQSIPHQFAQFKVAHIDYIIDFSSDRDVIESLFPLDQRIENLLRNRKTYSVKFGVKAYYESTEPDVDLYAPPVNHQFKKADIQQLKEQLETLLYKHYLAYQPECYFFIAERPSLSRMYQKMCDNRHPLMVDFIPVTQLGDNEDCFIIKTPNYQEG</sequence>
<dbReference type="GO" id="GO:0004386">
    <property type="term" value="F:helicase activity"/>
    <property type="evidence" value="ECO:0007669"/>
    <property type="project" value="UniProtKB-KW"/>
</dbReference>
<organism evidence="1 2">
    <name type="scientific">Rodentibacter haemolyticus</name>
    <dbReference type="NCBI Taxonomy" id="2778911"/>
    <lineage>
        <taxon>Bacteria</taxon>
        <taxon>Pseudomonadati</taxon>
        <taxon>Pseudomonadota</taxon>
        <taxon>Gammaproteobacteria</taxon>
        <taxon>Pasteurellales</taxon>
        <taxon>Pasteurellaceae</taxon>
        <taxon>Rodentibacter</taxon>
    </lineage>
</organism>
<dbReference type="Proteomes" id="UP000663069">
    <property type="component" value="Chromosome"/>
</dbReference>
<keyword evidence="1" id="KW-0347">Helicase</keyword>
<keyword evidence="1" id="KW-0378">Hydrolase</keyword>
<keyword evidence="2" id="KW-1185">Reference proteome</keyword>
<reference evidence="1 2" key="1">
    <citation type="submission" date="2020-10" db="EMBL/GenBank/DDBJ databases">
        <title>Genome Sequencing of Rodentibacter spp. strain DSM111151.</title>
        <authorList>
            <person name="Benga L."/>
            <person name="Lautwein T."/>
        </authorList>
    </citation>
    <scope>NUCLEOTIDE SEQUENCE [LARGE SCALE GENOMIC DNA]</scope>
    <source>
        <strain evidence="1 2">DSM 111151</strain>
    </source>
</reference>
<dbReference type="EMBL" id="CP063056">
    <property type="protein sequence ID" value="QPB42205.1"/>
    <property type="molecule type" value="Genomic_DNA"/>
</dbReference>
<protein>
    <submittedName>
        <fullName evidence="1">Helicase</fullName>
    </submittedName>
</protein>
<proteinExistence type="predicted"/>
<accession>A0ABX6UVU5</accession>
<evidence type="ECO:0000313" key="2">
    <source>
        <dbReference type="Proteomes" id="UP000663069"/>
    </source>
</evidence>
<gene>
    <name evidence="1" type="ORF">IHV77_09865</name>
</gene>
<keyword evidence="1" id="KW-0067">ATP-binding</keyword>
<name>A0ABX6UVU5_9PAST</name>
<keyword evidence="1" id="KW-0547">Nucleotide-binding</keyword>
<evidence type="ECO:0000313" key="1">
    <source>
        <dbReference type="EMBL" id="QPB42205.1"/>
    </source>
</evidence>
<dbReference type="RefSeq" id="WP_194811787.1">
    <property type="nucleotide sequence ID" value="NZ_CP063056.1"/>
</dbReference>